<feature type="domain" description="Transposase IS116/IS110/IS902 C-terminal" evidence="2">
    <location>
        <begin position="196"/>
        <end position="278"/>
    </location>
</feature>
<keyword evidence="4" id="KW-1185">Reference proteome</keyword>
<dbReference type="GO" id="GO:0006313">
    <property type="term" value="P:DNA transposition"/>
    <property type="evidence" value="ECO:0007669"/>
    <property type="project" value="InterPro"/>
</dbReference>
<organism evidence="3 4">
    <name type="scientific">Halopseudomonas pachastrellae</name>
    <dbReference type="NCBI Taxonomy" id="254161"/>
    <lineage>
        <taxon>Bacteria</taxon>
        <taxon>Pseudomonadati</taxon>
        <taxon>Pseudomonadota</taxon>
        <taxon>Gammaproteobacteria</taxon>
        <taxon>Pseudomonadales</taxon>
        <taxon>Pseudomonadaceae</taxon>
        <taxon>Halopseudomonas</taxon>
    </lineage>
</organism>
<dbReference type="EMBL" id="MUBC01000104">
    <property type="protein sequence ID" value="ONM42348.1"/>
    <property type="molecule type" value="Genomic_DNA"/>
</dbReference>
<evidence type="ECO:0000259" key="2">
    <source>
        <dbReference type="Pfam" id="PF02371"/>
    </source>
</evidence>
<dbReference type="InterPro" id="IPR002525">
    <property type="entry name" value="Transp_IS110-like_N"/>
</dbReference>
<dbReference type="InterPro" id="IPR047650">
    <property type="entry name" value="Transpos_IS110"/>
</dbReference>
<dbReference type="InterPro" id="IPR003346">
    <property type="entry name" value="Transposase_20"/>
</dbReference>
<dbReference type="STRING" id="254161.SAMN05216256_1112"/>
<dbReference type="Pfam" id="PF01548">
    <property type="entry name" value="DEDD_Tnp_IS110"/>
    <property type="match status" value="1"/>
</dbReference>
<proteinExistence type="predicted"/>
<evidence type="ECO:0000313" key="3">
    <source>
        <dbReference type="EMBL" id="ONM42348.1"/>
    </source>
</evidence>
<dbReference type="Pfam" id="PF02371">
    <property type="entry name" value="Transposase_20"/>
    <property type="match status" value="1"/>
</dbReference>
<dbReference type="GO" id="GO:0004803">
    <property type="term" value="F:transposase activity"/>
    <property type="evidence" value="ECO:0007669"/>
    <property type="project" value="InterPro"/>
</dbReference>
<name>A0A1S8DA95_9GAMM</name>
<dbReference type="Proteomes" id="UP000242847">
    <property type="component" value="Unassembled WGS sequence"/>
</dbReference>
<accession>A0A1S8DA95</accession>
<sequence length="323" mass="36323">MTCAIGIDIAKHTFDIAKPLERDKYRTKAKVANTPEGFKQLDQWLEKHAEPHCWVLMEATSVYHEALATHLHHQGYQVCVINPARIAKYAQSELRRVKTDKTDAKLIARYAQRHLEEMRPWEPEPESIRQLRGLVRRLADLKALAQMERNRLDVSAESAQASIRIHLEHLDGQIALISKAINDHIDNDPDLREQKQLMKTIDGVSDGTAATLLAELGSPLRFDSARQLAAFCGLNPRLQESGIYRGKSTISRTGSGRMRAALYMPALSAMTYNPVIKAMKVRLAERGKTGRLVVCAAMRKLLHLIYGVLKSGQPFDPIRALAH</sequence>
<evidence type="ECO:0000313" key="4">
    <source>
        <dbReference type="Proteomes" id="UP000242847"/>
    </source>
</evidence>
<dbReference type="PANTHER" id="PTHR33055">
    <property type="entry name" value="TRANSPOSASE FOR INSERTION SEQUENCE ELEMENT IS1111A"/>
    <property type="match status" value="1"/>
</dbReference>
<reference evidence="3 4" key="1">
    <citation type="submission" date="2017-01" db="EMBL/GenBank/DDBJ databases">
        <title>Draft genome sequence of Pseudomonas pachastrellae type strain CCUG 46540T from a deep sea.</title>
        <authorList>
            <person name="Gomila M."/>
            <person name="Mulet M."/>
            <person name="Lalucat J."/>
            <person name="Garcia-Valdes E."/>
        </authorList>
    </citation>
    <scope>NUCLEOTIDE SEQUENCE [LARGE SCALE GENOMIC DNA]</scope>
    <source>
        <strain evidence="3 4">CCUG 46540</strain>
    </source>
</reference>
<comment type="caution">
    <text evidence="3">The sequence shown here is derived from an EMBL/GenBank/DDBJ whole genome shotgun (WGS) entry which is preliminary data.</text>
</comment>
<dbReference type="OrthoDB" id="9795150at2"/>
<gene>
    <name evidence="3" type="ORF">BXT89_18485</name>
</gene>
<dbReference type="GO" id="GO:0003677">
    <property type="term" value="F:DNA binding"/>
    <property type="evidence" value="ECO:0007669"/>
    <property type="project" value="InterPro"/>
</dbReference>
<dbReference type="NCBIfam" id="NF033542">
    <property type="entry name" value="transpos_IS110"/>
    <property type="match status" value="1"/>
</dbReference>
<dbReference type="RefSeq" id="WP_083729506.1">
    <property type="nucleotide sequence ID" value="NZ_FOUD01000011.1"/>
</dbReference>
<evidence type="ECO:0000259" key="1">
    <source>
        <dbReference type="Pfam" id="PF01548"/>
    </source>
</evidence>
<feature type="domain" description="Transposase IS110-like N-terminal" evidence="1">
    <location>
        <begin position="5"/>
        <end position="152"/>
    </location>
</feature>
<dbReference type="PANTHER" id="PTHR33055:SF3">
    <property type="entry name" value="PUTATIVE TRANSPOSASE FOR IS117-RELATED"/>
    <property type="match status" value="1"/>
</dbReference>
<dbReference type="AlphaFoldDB" id="A0A1S8DA95"/>
<protein>
    <submittedName>
        <fullName evidence="3">IS110 family transposase</fullName>
    </submittedName>
</protein>